<dbReference type="AlphaFoldDB" id="A0A3B5AS44"/>
<sequence length="136" mass="14780">SNRYKTAVFCSVAENSISGQPNFNYDMSGRNLSNVYNSPVYKAERVVRPMGSSSAGFGKISHSGVRSVVTLADDSQYLVHKGGGYGKSSQTVVTDARHMSSGWKRNMALDLEVCAEDKRIMSSVIKQGCNQIPFSS</sequence>
<reference evidence="1" key="1">
    <citation type="submission" date="2023-09" db="UniProtKB">
        <authorList>
            <consortium name="Ensembl"/>
        </authorList>
    </citation>
    <scope>IDENTIFICATION</scope>
</reference>
<evidence type="ECO:0000313" key="1">
    <source>
        <dbReference type="Ensembl" id="ENSSPAP00000023725.1"/>
    </source>
</evidence>
<accession>A0A3B5AS44</accession>
<protein>
    <submittedName>
        <fullName evidence="1">Uncharacterized protein</fullName>
    </submittedName>
</protein>
<dbReference type="Ensembl" id="ENSSPAT00000024107.1">
    <property type="protein sequence ID" value="ENSSPAP00000023725.1"/>
    <property type="gene ID" value="ENSSPAG00000017894.1"/>
</dbReference>
<name>A0A3B5AS44_9TELE</name>
<organism evidence="1">
    <name type="scientific">Stegastes partitus</name>
    <name type="common">bicolor damselfish</name>
    <dbReference type="NCBI Taxonomy" id="144197"/>
    <lineage>
        <taxon>Eukaryota</taxon>
        <taxon>Metazoa</taxon>
        <taxon>Chordata</taxon>
        <taxon>Craniata</taxon>
        <taxon>Vertebrata</taxon>
        <taxon>Euteleostomi</taxon>
        <taxon>Actinopterygii</taxon>
        <taxon>Neopterygii</taxon>
        <taxon>Teleostei</taxon>
        <taxon>Neoteleostei</taxon>
        <taxon>Acanthomorphata</taxon>
        <taxon>Ovalentaria</taxon>
        <taxon>Pomacentridae</taxon>
        <taxon>Stegastes</taxon>
    </lineage>
</organism>
<dbReference type="GeneTree" id="ENSGT00690000103873"/>
<proteinExistence type="predicted"/>